<keyword evidence="1" id="KW-0378">Hydrolase</keyword>
<comment type="caution">
    <text evidence="3">The sequence shown here is derived from an EMBL/GenBank/DDBJ whole genome shotgun (WGS) entry which is preliminary data.</text>
</comment>
<dbReference type="RefSeq" id="WP_181613699.1">
    <property type="nucleotide sequence ID" value="NZ_BAABAM010000004.1"/>
</dbReference>
<keyword evidence="4" id="KW-1185">Reference proteome</keyword>
<evidence type="ECO:0000313" key="4">
    <source>
        <dbReference type="Proteomes" id="UP000530928"/>
    </source>
</evidence>
<sequence>MITLDPRTSALVLVDLMERIVGQELAPYSGGVVVARCAAMASAMRKVGGLVVNVRVERPNVTAQPPGSGFVADARPQEGDLEIVKRTWGAFHNTGLDEELRGRGITTLVIAGIATNFGVEQTARFADEFGYEVIVLECGTTGLDAKAHEFAFEYVFPRLGTVATSAELLAALG</sequence>
<dbReference type="PANTHER" id="PTHR43540:SF7">
    <property type="entry name" value="ISOCHORISMATASE FAMILY PROTEIN YECD"/>
    <property type="match status" value="1"/>
</dbReference>
<accession>A0A7W0HTC8</accession>
<organism evidence="3 4">
    <name type="scientific">Nonomuraea soli</name>
    <dbReference type="NCBI Taxonomy" id="1032476"/>
    <lineage>
        <taxon>Bacteria</taxon>
        <taxon>Bacillati</taxon>
        <taxon>Actinomycetota</taxon>
        <taxon>Actinomycetes</taxon>
        <taxon>Streptosporangiales</taxon>
        <taxon>Streptosporangiaceae</taxon>
        <taxon>Nonomuraea</taxon>
    </lineage>
</organism>
<evidence type="ECO:0000259" key="2">
    <source>
        <dbReference type="Pfam" id="PF00857"/>
    </source>
</evidence>
<dbReference type="Pfam" id="PF00857">
    <property type="entry name" value="Isochorismatase"/>
    <property type="match status" value="1"/>
</dbReference>
<dbReference type="AlphaFoldDB" id="A0A7W0HTC8"/>
<feature type="domain" description="Isochorismatase-like" evidence="2">
    <location>
        <begin position="9"/>
        <end position="167"/>
    </location>
</feature>
<dbReference type="InterPro" id="IPR036380">
    <property type="entry name" value="Isochorismatase-like_sf"/>
</dbReference>
<dbReference type="PANTHER" id="PTHR43540">
    <property type="entry name" value="PEROXYUREIDOACRYLATE/UREIDOACRYLATE AMIDOHYDROLASE-RELATED"/>
    <property type="match status" value="1"/>
</dbReference>
<gene>
    <name evidence="3" type="ORF">HNR30_006370</name>
</gene>
<proteinExistence type="predicted"/>
<reference evidence="3 4" key="1">
    <citation type="submission" date="2020-07" db="EMBL/GenBank/DDBJ databases">
        <title>Genomic Encyclopedia of Type Strains, Phase IV (KMG-IV): sequencing the most valuable type-strain genomes for metagenomic binning, comparative biology and taxonomic classification.</title>
        <authorList>
            <person name="Goeker M."/>
        </authorList>
    </citation>
    <scope>NUCLEOTIDE SEQUENCE [LARGE SCALE GENOMIC DNA]</scope>
    <source>
        <strain evidence="3 4">DSM 45533</strain>
    </source>
</reference>
<dbReference type="CDD" id="cd00431">
    <property type="entry name" value="cysteine_hydrolases"/>
    <property type="match status" value="1"/>
</dbReference>
<dbReference type="InterPro" id="IPR050272">
    <property type="entry name" value="Isochorismatase-like_hydrls"/>
</dbReference>
<evidence type="ECO:0000313" key="3">
    <source>
        <dbReference type="EMBL" id="MBA2894998.1"/>
    </source>
</evidence>
<dbReference type="GO" id="GO:0016787">
    <property type="term" value="F:hydrolase activity"/>
    <property type="evidence" value="ECO:0007669"/>
    <property type="project" value="UniProtKB-KW"/>
</dbReference>
<dbReference type="EMBL" id="JACDUR010000006">
    <property type="protein sequence ID" value="MBA2894998.1"/>
    <property type="molecule type" value="Genomic_DNA"/>
</dbReference>
<evidence type="ECO:0000256" key="1">
    <source>
        <dbReference type="ARBA" id="ARBA00022801"/>
    </source>
</evidence>
<dbReference type="Gene3D" id="3.40.50.850">
    <property type="entry name" value="Isochorismatase-like"/>
    <property type="match status" value="1"/>
</dbReference>
<dbReference type="SUPFAM" id="SSF52499">
    <property type="entry name" value="Isochorismatase-like hydrolases"/>
    <property type="match status" value="1"/>
</dbReference>
<dbReference type="Proteomes" id="UP000530928">
    <property type="component" value="Unassembled WGS sequence"/>
</dbReference>
<dbReference type="InterPro" id="IPR000868">
    <property type="entry name" value="Isochorismatase-like_dom"/>
</dbReference>
<name>A0A7W0HTC8_9ACTN</name>
<protein>
    <submittedName>
        <fullName evidence="3">Nicotinamidase-related amidase</fullName>
    </submittedName>
</protein>